<sequence length="259" mass="28539">MGILNVTPDSFFDGGKYLSERQILSQVEEIESQGATFIDIGGYSSRPGAADVSETEEISRVLPAIKLINKNFPSLIISVDTFRSKVAEVAVKEGASIINDISGGTLDTKMFEIVAAFNVPYILMHMKGTPQTMLREAKYENLLKEIIDYFHAKVHQLHSLGVKDIILDPGFGFAKTREHNFKLLNDLNLLYILGKPILVGLSRKSMVWKTLDIEPKDALNGTTSLNTIALINGASILRVHDVKEAAQAVKLVKALKDNL</sequence>
<evidence type="ECO:0000259" key="9">
    <source>
        <dbReference type="PROSITE" id="PS50972"/>
    </source>
</evidence>
<dbReference type="EMBL" id="JAHESD010000029">
    <property type="protein sequence ID" value="MBT1704342.1"/>
    <property type="molecule type" value="Genomic_DNA"/>
</dbReference>
<evidence type="ECO:0000313" key="11">
    <source>
        <dbReference type="Proteomes" id="UP000772618"/>
    </source>
</evidence>
<proteinExistence type="predicted"/>
<evidence type="ECO:0000256" key="3">
    <source>
        <dbReference type="ARBA" id="ARBA00004763"/>
    </source>
</evidence>
<dbReference type="Pfam" id="PF00809">
    <property type="entry name" value="Pterin_bind"/>
    <property type="match status" value="1"/>
</dbReference>
<dbReference type="PANTHER" id="PTHR20941:SF1">
    <property type="entry name" value="FOLIC ACID SYNTHESIS PROTEIN FOL1"/>
    <property type="match status" value="1"/>
</dbReference>
<dbReference type="NCBIfam" id="TIGR01496">
    <property type="entry name" value="DHPS"/>
    <property type="match status" value="1"/>
</dbReference>
<dbReference type="PROSITE" id="PS50972">
    <property type="entry name" value="PTERIN_BINDING"/>
    <property type="match status" value="1"/>
</dbReference>
<feature type="domain" description="Pterin-binding" evidence="9">
    <location>
        <begin position="1"/>
        <end position="250"/>
    </location>
</feature>
<comment type="cofactor">
    <cofactor evidence="2">
        <name>Mg(2+)</name>
        <dbReference type="ChEBI" id="CHEBI:18420"/>
    </cofactor>
</comment>
<dbReference type="InterPro" id="IPR006390">
    <property type="entry name" value="DHP_synth_dom"/>
</dbReference>
<reference evidence="10 11" key="1">
    <citation type="submission" date="2021-05" db="EMBL/GenBank/DDBJ databases">
        <title>A Polyphasic approach of four new species of the genus Ohtaekwangia: Ohtaekwangia histidinii sp. nov., Ohtaekwangia cretensis sp. nov., Ohtaekwangia indiensis sp. nov., Ohtaekwangia reichenbachii sp. nov. from diverse environment.</title>
        <authorList>
            <person name="Octaviana S."/>
        </authorList>
    </citation>
    <scope>NUCLEOTIDE SEQUENCE [LARGE SCALE GENOMIC DNA]</scope>
    <source>
        <strain evidence="10 11">PWU20</strain>
    </source>
</reference>
<evidence type="ECO:0000256" key="5">
    <source>
        <dbReference type="ARBA" id="ARBA00022679"/>
    </source>
</evidence>
<dbReference type="Proteomes" id="UP000772618">
    <property type="component" value="Unassembled WGS sequence"/>
</dbReference>
<keyword evidence="8" id="KW-0289">Folate biosynthesis</keyword>
<comment type="caution">
    <text evidence="10">The sequence shown here is derived from an EMBL/GenBank/DDBJ whole genome shotgun (WGS) entry which is preliminary data.</text>
</comment>
<dbReference type="InterPro" id="IPR011005">
    <property type="entry name" value="Dihydropteroate_synth-like_sf"/>
</dbReference>
<dbReference type="InterPro" id="IPR045031">
    <property type="entry name" value="DHP_synth-like"/>
</dbReference>
<gene>
    <name evidence="10" type="primary">folP</name>
    <name evidence="10" type="ORF">KK060_13690</name>
</gene>
<comment type="catalytic activity">
    <reaction evidence="1">
        <text>(7,8-dihydropterin-6-yl)methyl diphosphate + 4-aminobenzoate = 7,8-dihydropteroate + diphosphate</text>
        <dbReference type="Rhea" id="RHEA:19949"/>
        <dbReference type="ChEBI" id="CHEBI:17836"/>
        <dbReference type="ChEBI" id="CHEBI:17839"/>
        <dbReference type="ChEBI" id="CHEBI:33019"/>
        <dbReference type="ChEBI" id="CHEBI:72950"/>
        <dbReference type="EC" id="2.5.1.15"/>
    </reaction>
</comment>
<keyword evidence="5 10" id="KW-0808">Transferase</keyword>
<evidence type="ECO:0000256" key="6">
    <source>
        <dbReference type="ARBA" id="ARBA00022723"/>
    </source>
</evidence>
<accession>A0ABS5VSF1</accession>
<evidence type="ECO:0000256" key="1">
    <source>
        <dbReference type="ARBA" id="ARBA00000012"/>
    </source>
</evidence>
<keyword evidence="7" id="KW-0460">Magnesium</keyword>
<dbReference type="CDD" id="cd00739">
    <property type="entry name" value="DHPS"/>
    <property type="match status" value="1"/>
</dbReference>
<protein>
    <recommendedName>
        <fullName evidence="4">dihydropteroate synthase</fullName>
        <ecNumber evidence="4">2.5.1.15</ecNumber>
    </recommendedName>
</protein>
<dbReference type="SUPFAM" id="SSF51717">
    <property type="entry name" value="Dihydropteroate synthetase-like"/>
    <property type="match status" value="1"/>
</dbReference>
<comment type="pathway">
    <text evidence="3">Cofactor biosynthesis; tetrahydrofolate biosynthesis; 7,8-dihydrofolate from 2-amino-4-hydroxy-6-hydroxymethyl-7,8-dihydropteridine diphosphate and 4-aminobenzoate: step 1/2.</text>
</comment>
<organism evidence="10 11">
    <name type="scientific">Chryseosolibacter indicus</name>
    <dbReference type="NCBI Taxonomy" id="2782351"/>
    <lineage>
        <taxon>Bacteria</taxon>
        <taxon>Pseudomonadati</taxon>
        <taxon>Bacteroidota</taxon>
        <taxon>Cytophagia</taxon>
        <taxon>Cytophagales</taxon>
        <taxon>Chryseotaleaceae</taxon>
        <taxon>Chryseosolibacter</taxon>
    </lineage>
</organism>
<evidence type="ECO:0000313" key="10">
    <source>
        <dbReference type="EMBL" id="MBT1704342.1"/>
    </source>
</evidence>
<name>A0ABS5VSF1_9BACT</name>
<evidence type="ECO:0000256" key="2">
    <source>
        <dbReference type="ARBA" id="ARBA00001946"/>
    </source>
</evidence>
<evidence type="ECO:0000256" key="7">
    <source>
        <dbReference type="ARBA" id="ARBA00022842"/>
    </source>
</evidence>
<keyword evidence="6" id="KW-0479">Metal-binding</keyword>
<dbReference type="GO" id="GO:0004156">
    <property type="term" value="F:dihydropteroate synthase activity"/>
    <property type="evidence" value="ECO:0007669"/>
    <property type="project" value="UniProtKB-EC"/>
</dbReference>
<keyword evidence="11" id="KW-1185">Reference proteome</keyword>
<dbReference type="EC" id="2.5.1.15" evidence="4"/>
<dbReference type="Gene3D" id="3.20.20.20">
    <property type="entry name" value="Dihydropteroate synthase-like"/>
    <property type="match status" value="1"/>
</dbReference>
<dbReference type="PANTHER" id="PTHR20941">
    <property type="entry name" value="FOLATE SYNTHESIS PROTEINS"/>
    <property type="match status" value="1"/>
</dbReference>
<dbReference type="InterPro" id="IPR000489">
    <property type="entry name" value="Pterin-binding_dom"/>
</dbReference>
<evidence type="ECO:0000256" key="8">
    <source>
        <dbReference type="ARBA" id="ARBA00022909"/>
    </source>
</evidence>
<evidence type="ECO:0000256" key="4">
    <source>
        <dbReference type="ARBA" id="ARBA00012458"/>
    </source>
</evidence>